<name>A0A3D9L0G8_MARFU</name>
<dbReference type="SUPFAM" id="SSF82861">
    <property type="entry name" value="Mechanosensitive channel protein MscS (YggB), transmembrane region"/>
    <property type="match status" value="1"/>
</dbReference>
<evidence type="ECO:0000259" key="10">
    <source>
        <dbReference type="Pfam" id="PF21088"/>
    </source>
</evidence>
<evidence type="ECO:0000256" key="4">
    <source>
        <dbReference type="ARBA" id="ARBA00022692"/>
    </source>
</evidence>
<dbReference type="InterPro" id="IPR006685">
    <property type="entry name" value="MscS_channel_2nd"/>
</dbReference>
<dbReference type="EMBL" id="QREG01000014">
    <property type="protein sequence ID" value="RED96676.1"/>
    <property type="molecule type" value="Genomic_DNA"/>
</dbReference>
<keyword evidence="5 7" id="KW-1133">Transmembrane helix</keyword>
<dbReference type="Pfam" id="PF21082">
    <property type="entry name" value="MS_channel_3rd"/>
    <property type="match status" value="1"/>
</dbReference>
<keyword evidence="3" id="KW-1003">Cell membrane</keyword>
<dbReference type="PANTHER" id="PTHR30221">
    <property type="entry name" value="SMALL-CONDUCTANCE MECHANOSENSITIVE CHANNEL"/>
    <property type="match status" value="1"/>
</dbReference>
<evidence type="ECO:0000256" key="5">
    <source>
        <dbReference type="ARBA" id="ARBA00022989"/>
    </source>
</evidence>
<keyword evidence="12" id="KW-1185">Reference proteome</keyword>
<dbReference type="Gene3D" id="2.30.30.60">
    <property type="match status" value="1"/>
</dbReference>
<keyword evidence="6 7" id="KW-0472">Membrane</keyword>
<accession>A0A3D9L0G8</accession>
<feature type="domain" description="Mechanosensitive ion channel transmembrane helices 2/3" evidence="10">
    <location>
        <begin position="90"/>
        <end position="133"/>
    </location>
</feature>
<evidence type="ECO:0000256" key="1">
    <source>
        <dbReference type="ARBA" id="ARBA00004651"/>
    </source>
</evidence>
<organism evidence="11 12">
    <name type="scientific">Marinoscillum furvescens DSM 4134</name>
    <dbReference type="NCBI Taxonomy" id="1122208"/>
    <lineage>
        <taxon>Bacteria</taxon>
        <taxon>Pseudomonadati</taxon>
        <taxon>Bacteroidota</taxon>
        <taxon>Cytophagia</taxon>
        <taxon>Cytophagales</taxon>
        <taxon>Reichenbachiellaceae</taxon>
        <taxon>Marinoscillum</taxon>
    </lineage>
</organism>
<dbReference type="GO" id="GO:0005886">
    <property type="term" value="C:plasma membrane"/>
    <property type="evidence" value="ECO:0007669"/>
    <property type="project" value="UniProtKB-SubCell"/>
</dbReference>
<evidence type="ECO:0000256" key="3">
    <source>
        <dbReference type="ARBA" id="ARBA00022475"/>
    </source>
</evidence>
<feature type="transmembrane region" description="Helical" evidence="7">
    <location>
        <begin position="117"/>
        <end position="147"/>
    </location>
</feature>
<dbReference type="Gene3D" id="3.30.70.100">
    <property type="match status" value="1"/>
</dbReference>
<dbReference type="GO" id="GO:0008381">
    <property type="term" value="F:mechanosensitive monoatomic ion channel activity"/>
    <property type="evidence" value="ECO:0007669"/>
    <property type="project" value="InterPro"/>
</dbReference>
<evidence type="ECO:0000256" key="2">
    <source>
        <dbReference type="ARBA" id="ARBA00008017"/>
    </source>
</evidence>
<feature type="domain" description="Mechanosensitive ion channel MscS C-terminal" evidence="9">
    <location>
        <begin position="208"/>
        <end position="292"/>
    </location>
</feature>
<gene>
    <name evidence="11" type="ORF">C7460_114134</name>
</gene>
<dbReference type="InterPro" id="IPR011066">
    <property type="entry name" value="MscS_channel_C_sf"/>
</dbReference>
<dbReference type="Pfam" id="PF21088">
    <property type="entry name" value="MS_channel_1st"/>
    <property type="match status" value="1"/>
</dbReference>
<dbReference type="Proteomes" id="UP000256779">
    <property type="component" value="Unassembled WGS sequence"/>
</dbReference>
<evidence type="ECO:0000256" key="7">
    <source>
        <dbReference type="SAM" id="Phobius"/>
    </source>
</evidence>
<dbReference type="InterPro" id="IPR049142">
    <property type="entry name" value="MS_channel_1st"/>
</dbReference>
<dbReference type="AlphaFoldDB" id="A0A3D9L0G8"/>
<evidence type="ECO:0000313" key="12">
    <source>
        <dbReference type="Proteomes" id="UP000256779"/>
    </source>
</evidence>
<dbReference type="InterPro" id="IPR049278">
    <property type="entry name" value="MS_channel_C"/>
</dbReference>
<dbReference type="InterPro" id="IPR023408">
    <property type="entry name" value="MscS_beta-dom_sf"/>
</dbReference>
<dbReference type="Pfam" id="PF00924">
    <property type="entry name" value="MS_channel_2nd"/>
    <property type="match status" value="1"/>
</dbReference>
<protein>
    <submittedName>
        <fullName evidence="11">Mechanosensitive ion channel-like protein</fullName>
    </submittedName>
</protein>
<dbReference type="InterPro" id="IPR045275">
    <property type="entry name" value="MscS_archaea/bacteria_type"/>
</dbReference>
<dbReference type="SUPFAM" id="SSF82689">
    <property type="entry name" value="Mechanosensitive channel protein MscS (YggB), C-terminal domain"/>
    <property type="match status" value="1"/>
</dbReference>
<evidence type="ECO:0000259" key="8">
    <source>
        <dbReference type="Pfam" id="PF00924"/>
    </source>
</evidence>
<comment type="subcellular location">
    <subcellularLocation>
        <location evidence="1">Cell membrane</location>
        <topology evidence="1">Multi-pass membrane protein</topology>
    </subcellularLocation>
</comment>
<sequence>MNNGSTADSLAQATKNVAKELKAEMEAPVETITSKINNWLDALVAMLPNMAVAVVLFILFLISAKAVQKVFLKLFKKSSQNKALENLFGTIVYYIVLGTGLFIILEVLQLDKAVTSLLAGVGVVGLALGFAFQDIAANFVSGIILAFRTPFTIGHIVKIGDYMGTVARTNLRVTVVKTFQGQEVYIPNKDVLQSPIENFSILGQYRIDLAVGISYGDDLEKVEELVLETIHNLEGVIRHDDMIFTYTAFGDSSINFEIKFWVDYPDHPGFLAMRTRAIKAIKKAFDENDITIPFPIRTLDFGIKGGETLSQMQLNTTSGSPKGASGSKE</sequence>
<dbReference type="InterPro" id="IPR011014">
    <property type="entry name" value="MscS_channel_TM-2"/>
</dbReference>
<dbReference type="Gene3D" id="1.10.287.1260">
    <property type="match status" value="1"/>
</dbReference>
<keyword evidence="4 7" id="KW-0812">Transmembrane</keyword>
<comment type="caution">
    <text evidence="11">The sequence shown here is derived from an EMBL/GenBank/DDBJ whole genome shotgun (WGS) entry which is preliminary data.</text>
</comment>
<dbReference type="PANTHER" id="PTHR30221:SF1">
    <property type="entry name" value="SMALL-CONDUCTANCE MECHANOSENSITIVE CHANNEL"/>
    <property type="match status" value="1"/>
</dbReference>
<evidence type="ECO:0000256" key="6">
    <source>
        <dbReference type="ARBA" id="ARBA00023136"/>
    </source>
</evidence>
<reference evidence="11 12" key="1">
    <citation type="submission" date="2018-07" db="EMBL/GenBank/DDBJ databases">
        <title>Genomic Encyclopedia of Type Strains, Phase IV (KMG-IV): sequencing the most valuable type-strain genomes for metagenomic binning, comparative biology and taxonomic classification.</title>
        <authorList>
            <person name="Goeker M."/>
        </authorList>
    </citation>
    <scope>NUCLEOTIDE SEQUENCE [LARGE SCALE GENOMIC DNA]</scope>
    <source>
        <strain evidence="11 12">DSM 4134</strain>
    </source>
</reference>
<dbReference type="RefSeq" id="WP_115868957.1">
    <property type="nucleotide sequence ID" value="NZ_QREG01000014.1"/>
</dbReference>
<feature type="domain" description="Mechanosensitive ion channel MscS" evidence="8">
    <location>
        <begin position="134"/>
        <end position="200"/>
    </location>
</feature>
<proteinExistence type="inferred from homology"/>
<comment type="similarity">
    <text evidence="2">Belongs to the MscS (TC 1.A.23) family.</text>
</comment>
<dbReference type="SUPFAM" id="SSF50182">
    <property type="entry name" value="Sm-like ribonucleoproteins"/>
    <property type="match status" value="1"/>
</dbReference>
<feature type="transmembrane region" description="Helical" evidence="7">
    <location>
        <begin position="83"/>
        <end position="105"/>
    </location>
</feature>
<feature type="transmembrane region" description="Helical" evidence="7">
    <location>
        <begin position="42"/>
        <end position="62"/>
    </location>
</feature>
<dbReference type="InterPro" id="IPR010920">
    <property type="entry name" value="LSM_dom_sf"/>
</dbReference>
<evidence type="ECO:0000313" key="11">
    <source>
        <dbReference type="EMBL" id="RED96676.1"/>
    </source>
</evidence>
<dbReference type="OrthoDB" id="1522493at2"/>
<evidence type="ECO:0000259" key="9">
    <source>
        <dbReference type="Pfam" id="PF21082"/>
    </source>
</evidence>